<dbReference type="Pfam" id="PF03795">
    <property type="entry name" value="YCII"/>
    <property type="match status" value="1"/>
</dbReference>
<gene>
    <name evidence="3" type="ORF">ABR54_01665</name>
</gene>
<dbReference type="EMBL" id="LIAM01000085">
    <property type="protein sequence ID" value="KRO35560.1"/>
    <property type="molecule type" value="Genomic_DNA"/>
</dbReference>
<dbReference type="SUPFAM" id="SSF54909">
    <property type="entry name" value="Dimeric alpha+beta barrel"/>
    <property type="match status" value="1"/>
</dbReference>
<dbReference type="InterPro" id="IPR005545">
    <property type="entry name" value="YCII"/>
</dbReference>
<evidence type="ECO:0000259" key="2">
    <source>
        <dbReference type="Pfam" id="PF03795"/>
    </source>
</evidence>
<dbReference type="AlphaFoldDB" id="A0A0R2PC73"/>
<evidence type="ECO:0000313" key="3">
    <source>
        <dbReference type="EMBL" id="KRO35560.1"/>
    </source>
</evidence>
<accession>A0A0R2PC73</accession>
<name>A0A0R2PC73_9ACTN</name>
<evidence type="ECO:0000256" key="1">
    <source>
        <dbReference type="ARBA" id="ARBA00007689"/>
    </source>
</evidence>
<organism evidence="3 4">
    <name type="scientific">Actinobacteria bacterium BACL15 MAG-120619-bin91</name>
    <dbReference type="NCBI Taxonomy" id="1655562"/>
    <lineage>
        <taxon>Bacteria</taxon>
        <taxon>Bacillati</taxon>
        <taxon>Actinomycetota</taxon>
        <taxon>Actinomycetes</taxon>
        <taxon>Actinomycetes incertae sedis</taxon>
        <taxon>ac1 cluster</taxon>
    </lineage>
</organism>
<evidence type="ECO:0000313" key="4">
    <source>
        <dbReference type="Proteomes" id="UP000053274"/>
    </source>
</evidence>
<dbReference type="Proteomes" id="UP000053274">
    <property type="component" value="Unassembled WGS sequence"/>
</dbReference>
<reference evidence="3 4" key="1">
    <citation type="submission" date="2015-10" db="EMBL/GenBank/DDBJ databases">
        <title>Metagenome-Assembled Genomes uncover a global brackish microbiome.</title>
        <authorList>
            <person name="Hugerth L.W."/>
            <person name="Larsson J."/>
            <person name="Alneberg J."/>
            <person name="Lindh M.V."/>
            <person name="Legrand C."/>
            <person name="Pinhassi J."/>
            <person name="Andersson A.F."/>
        </authorList>
    </citation>
    <scope>NUCLEOTIDE SEQUENCE [LARGE SCALE GENOMIC DNA]</scope>
    <source>
        <strain evidence="3">BACL15 MAG-120619-bin91</strain>
    </source>
</reference>
<proteinExistence type="inferred from homology"/>
<sequence length="109" mass="12012">MRFLISVIDTQTRAPHTPEEMKAIDDFNDKIEDAGQRLFACGIDSPDKAMVFDSRDGAETTIPGSHHSSVEYFSGFWIIKVDSLAVAQQLAAEGSKACNRKVELRPLLG</sequence>
<feature type="domain" description="YCII-related" evidence="2">
    <location>
        <begin position="1"/>
        <end position="95"/>
    </location>
</feature>
<dbReference type="Gene3D" id="3.30.70.1060">
    <property type="entry name" value="Dimeric alpha+beta barrel"/>
    <property type="match status" value="1"/>
</dbReference>
<comment type="caution">
    <text evidence="3">The sequence shown here is derived from an EMBL/GenBank/DDBJ whole genome shotgun (WGS) entry which is preliminary data.</text>
</comment>
<protein>
    <recommendedName>
        <fullName evidence="2">YCII-related domain-containing protein</fullName>
    </recommendedName>
</protein>
<dbReference type="InterPro" id="IPR011008">
    <property type="entry name" value="Dimeric_a/b-barrel"/>
</dbReference>
<comment type="similarity">
    <text evidence="1">Belongs to the YciI family.</text>
</comment>